<dbReference type="HAMAP" id="MF_01440">
    <property type="entry name" value="CheD"/>
    <property type="match status" value="1"/>
</dbReference>
<accession>A0A8D5JVK7</accession>
<comment type="function">
    <text evidence="3">Probably deamidates glutamine residues to glutamate on methyl-accepting chemotaxis receptors (MCPs), playing an important role in chemotaxis.</text>
</comment>
<evidence type="ECO:0000256" key="1">
    <source>
        <dbReference type="ARBA" id="ARBA00022500"/>
    </source>
</evidence>
<dbReference type="EMBL" id="AP024110">
    <property type="protein sequence ID" value="BCM24224.1"/>
    <property type="molecule type" value="Genomic_DNA"/>
</dbReference>
<dbReference type="AlphaFoldDB" id="A0A8D5JVK7"/>
<keyword evidence="2 3" id="KW-0378">Hydrolase</keyword>
<dbReference type="InterPro" id="IPR011324">
    <property type="entry name" value="Cytotoxic_necrot_fac-like_cat"/>
</dbReference>
<dbReference type="Pfam" id="PF03975">
    <property type="entry name" value="CheD"/>
    <property type="match status" value="1"/>
</dbReference>
<dbReference type="PANTHER" id="PTHR35147">
    <property type="entry name" value="CHEMORECEPTOR GLUTAMINE DEAMIDASE CHED-RELATED"/>
    <property type="match status" value="1"/>
</dbReference>
<sequence length="221" mass="24933">MTAHANKDITRPNVYFDSRFGLDAAKILPGQYYATQRNMLLVTVTGACITACIRDKVSGIGGMNNYMLPDEDTVNFKSEVYGIKAMDTLINDLIQMGAAPENLEAKVFGASNMLNDAQSIAAAARNTQFVFDYLKTRNIQVVATDVQDVYPRKIYFFVNTGKVMVKKLRNMHNETIINRESEYTQRFALAQFNRAEHLLAHTPSQHEVFDIQFDTIDAEVM</sequence>
<dbReference type="SUPFAM" id="SSF64438">
    <property type="entry name" value="CNF1/YfiH-like putative cysteine hydrolases"/>
    <property type="match status" value="1"/>
</dbReference>
<evidence type="ECO:0000313" key="5">
    <source>
        <dbReference type="Proteomes" id="UP000826722"/>
    </source>
</evidence>
<dbReference type="PANTHER" id="PTHR35147:SF2">
    <property type="entry name" value="CHEMORECEPTOR GLUTAMINE DEAMIDASE CHED-RELATED"/>
    <property type="match status" value="1"/>
</dbReference>
<dbReference type="NCBIfam" id="NF010013">
    <property type="entry name" value="PRK13487.1"/>
    <property type="match status" value="1"/>
</dbReference>
<gene>
    <name evidence="4" type="primary">cheD1_1</name>
    <name evidence="3" type="synonym">cheD</name>
    <name evidence="4" type="ORF">ZMTM_04830</name>
</gene>
<evidence type="ECO:0000256" key="2">
    <source>
        <dbReference type="ARBA" id="ARBA00022801"/>
    </source>
</evidence>
<dbReference type="GO" id="GO:0006935">
    <property type="term" value="P:chemotaxis"/>
    <property type="evidence" value="ECO:0007669"/>
    <property type="project" value="UniProtKB-UniRule"/>
</dbReference>
<dbReference type="InterPro" id="IPR038592">
    <property type="entry name" value="CheD-like_sf"/>
</dbReference>
<comment type="similarity">
    <text evidence="3">Belongs to the CheD family.</text>
</comment>
<evidence type="ECO:0000256" key="3">
    <source>
        <dbReference type="HAMAP-Rule" id="MF_01440"/>
    </source>
</evidence>
<dbReference type="RefSeq" id="WP_221764773.1">
    <property type="nucleotide sequence ID" value="NZ_AP024110.1"/>
</dbReference>
<organism evidence="4 5">
    <name type="scientific">Methyloradius palustris</name>
    <dbReference type="NCBI Taxonomy" id="2778876"/>
    <lineage>
        <taxon>Bacteria</taxon>
        <taxon>Pseudomonadati</taxon>
        <taxon>Pseudomonadota</taxon>
        <taxon>Betaproteobacteria</taxon>
        <taxon>Nitrosomonadales</taxon>
        <taxon>Methylophilaceae</taxon>
        <taxon>Methyloradius</taxon>
    </lineage>
</organism>
<dbReference type="GO" id="GO:0050568">
    <property type="term" value="F:protein-glutamine glutaminase activity"/>
    <property type="evidence" value="ECO:0007669"/>
    <property type="project" value="UniProtKB-UniRule"/>
</dbReference>
<comment type="catalytic activity">
    <reaction evidence="3">
        <text>L-glutaminyl-[protein] + H2O = L-glutamyl-[protein] + NH4(+)</text>
        <dbReference type="Rhea" id="RHEA:16441"/>
        <dbReference type="Rhea" id="RHEA-COMP:10207"/>
        <dbReference type="Rhea" id="RHEA-COMP:10208"/>
        <dbReference type="ChEBI" id="CHEBI:15377"/>
        <dbReference type="ChEBI" id="CHEBI:28938"/>
        <dbReference type="ChEBI" id="CHEBI:29973"/>
        <dbReference type="ChEBI" id="CHEBI:30011"/>
        <dbReference type="EC" id="3.5.1.44"/>
    </reaction>
</comment>
<dbReference type="Proteomes" id="UP000826722">
    <property type="component" value="Chromosome"/>
</dbReference>
<protein>
    <recommendedName>
        <fullName evidence="3">Probable chemoreceptor glutamine deamidase CheD</fullName>
        <ecNumber evidence="3">3.5.1.44</ecNumber>
    </recommendedName>
</protein>
<dbReference type="KEGG" id="mpau:ZMTM_04830"/>
<name>A0A8D5JVK7_9PROT</name>
<reference evidence="4" key="1">
    <citation type="journal article" date="2021" name="Arch. Microbiol.">
        <title>Methyloradius palustris gen. nov., sp. nov., a methanol-oxidizing bacterium isolated from snow.</title>
        <authorList>
            <person name="Miyadera T."/>
            <person name="Kojima H."/>
            <person name="Fukui M."/>
        </authorList>
    </citation>
    <scope>NUCLEOTIDE SEQUENCE</scope>
    <source>
        <strain evidence="4">Zm11</strain>
    </source>
</reference>
<keyword evidence="5" id="KW-1185">Reference proteome</keyword>
<proteinExistence type="inferred from homology"/>
<dbReference type="EC" id="3.5.1.44" evidence="3"/>
<dbReference type="InterPro" id="IPR005659">
    <property type="entry name" value="Chemorcpt_Glu_NH3ase_CheD"/>
</dbReference>
<evidence type="ECO:0000313" key="4">
    <source>
        <dbReference type="EMBL" id="BCM24224.1"/>
    </source>
</evidence>
<dbReference type="CDD" id="cd16352">
    <property type="entry name" value="CheD"/>
    <property type="match status" value="1"/>
</dbReference>
<dbReference type="Gene3D" id="3.30.1330.200">
    <property type="match status" value="1"/>
</dbReference>
<keyword evidence="1 3" id="KW-0145">Chemotaxis</keyword>